<dbReference type="EMBL" id="CAJOBP010000517">
    <property type="protein sequence ID" value="CAF4188733.1"/>
    <property type="molecule type" value="Genomic_DNA"/>
</dbReference>
<dbReference type="EMBL" id="CAJNYV010001341">
    <property type="protein sequence ID" value="CAF3415872.1"/>
    <property type="molecule type" value="Genomic_DNA"/>
</dbReference>
<evidence type="ECO:0000313" key="5">
    <source>
        <dbReference type="EMBL" id="CAF3415872.1"/>
    </source>
</evidence>
<reference evidence="5" key="1">
    <citation type="submission" date="2021-02" db="EMBL/GenBank/DDBJ databases">
        <authorList>
            <person name="Nowell W R."/>
        </authorList>
    </citation>
    <scope>NUCLEOTIDE SEQUENCE</scope>
</reference>
<keyword evidence="1" id="KW-1133">Transmembrane helix</keyword>
<feature type="transmembrane region" description="Helical" evidence="1">
    <location>
        <begin position="150"/>
        <end position="166"/>
    </location>
</feature>
<evidence type="ECO:0008006" key="10">
    <source>
        <dbReference type="Google" id="ProtNLM"/>
    </source>
</evidence>
<keyword evidence="1" id="KW-0812">Transmembrane</keyword>
<evidence type="ECO:0000313" key="4">
    <source>
        <dbReference type="EMBL" id="CAF3327032.1"/>
    </source>
</evidence>
<feature type="domain" description="Tc3 transposase DNA binding" evidence="3">
    <location>
        <begin position="7"/>
        <end position="51"/>
    </location>
</feature>
<dbReference type="InterPro" id="IPR002492">
    <property type="entry name" value="Transposase_Tc1-like"/>
</dbReference>
<feature type="domain" description="Transposase Tc1-like" evidence="2">
    <location>
        <begin position="67"/>
        <end position="133"/>
    </location>
</feature>
<evidence type="ECO:0000313" key="9">
    <source>
        <dbReference type="Proteomes" id="UP000663873"/>
    </source>
</evidence>
<dbReference type="InterPro" id="IPR036388">
    <property type="entry name" value="WH-like_DNA-bd_sf"/>
</dbReference>
<dbReference type="AlphaFoldDB" id="A0A818BFC0"/>
<keyword evidence="9" id="KW-1185">Reference proteome</keyword>
<evidence type="ECO:0000313" key="7">
    <source>
        <dbReference type="EMBL" id="CAF4808388.1"/>
    </source>
</evidence>
<evidence type="ECO:0000313" key="8">
    <source>
        <dbReference type="Proteomes" id="UP000663865"/>
    </source>
</evidence>
<dbReference type="Proteomes" id="UP000663865">
    <property type="component" value="Unassembled WGS sequence"/>
</dbReference>
<dbReference type="InterPro" id="IPR036397">
    <property type="entry name" value="RNaseH_sf"/>
</dbReference>
<sequence length="189" mass="22290">MPRAIQLTERERKLILAWHKKNIPHREIAKRINRSKTVVTNFLKDPLNYGSRKPTGRRKTVDGRSKRLIIRTASNKSIPCSNIISDLGLKMSRWTINRVIKRSNILKKMKKKRSPALTTVHKDLRLTWAKDHMIWNNEWYKVVWSDEKKIIWMVLMVFITTGMISVKRKRFFSTRLQCGGSVMIWASFG</sequence>
<dbReference type="Gene3D" id="1.10.10.10">
    <property type="entry name" value="Winged helix-like DNA-binding domain superfamily/Winged helix DNA-binding domain"/>
    <property type="match status" value="1"/>
</dbReference>
<proteinExistence type="predicted"/>
<dbReference type="Gene3D" id="1.10.10.60">
    <property type="entry name" value="Homeodomain-like"/>
    <property type="match status" value="1"/>
</dbReference>
<evidence type="ECO:0000259" key="3">
    <source>
        <dbReference type="Pfam" id="PF11427"/>
    </source>
</evidence>
<dbReference type="EMBL" id="CAJNXB010003609">
    <property type="protein sequence ID" value="CAF3327032.1"/>
    <property type="molecule type" value="Genomic_DNA"/>
</dbReference>
<keyword evidence="1" id="KW-0472">Membrane</keyword>
<dbReference type="Gene3D" id="3.30.420.10">
    <property type="entry name" value="Ribonuclease H-like superfamily/Ribonuclease H"/>
    <property type="match status" value="1"/>
</dbReference>
<evidence type="ECO:0000259" key="2">
    <source>
        <dbReference type="Pfam" id="PF01498"/>
    </source>
</evidence>
<dbReference type="InterPro" id="IPR025898">
    <property type="entry name" value="Tc3_transposase_DNA-bd_dom"/>
</dbReference>
<dbReference type="Pfam" id="PF11427">
    <property type="entry name" value="HTH_Tnp_Tc3_1"/>
    <property type="match status" value="1"/>
</dbReference>
<dbReference type="InterPro" id="IPR009057">
    <property type="entry name" value="Homeodomain-like_sf"/>
</dbReference>
<name>A0A818BFC0_9BILA</name>
<dbReference type="Pfam" id="PF01498">
    <property type="entry name" value="HTH_Tnp_Tc3_2"/>
    <property type="match status" value="1"/>
</dbReference>
<dbReference type="OrthoDB" id="5837857at2759"/>
<dbReference type="Proteomes" id="UP000663873">
    <property type="component" value="Unassembled WGS sequence"/>
</dbReference>
<dbReference type="SUPFAM" id="SSF46689">
    <property type="entry name" value="Homeodomain-like"/>
    <property type="match status" value="1"/>
</dbReference>
<dbReference type="GO" id="GO:0015074">
    <property type="term" value="P:DNA integration"/>
    <property type="evidence" value="ECO:0007669"/>
    <property type="project" value="InterPro"/>
</dbReference>
<gene>
    <name evidence="5" type="ORF">KIK155_LOCUS9470</name>
    <name evidence="4" type="ORF">TIS948_LOCUS20824</name>
    <name evidence="7" type="ORF">TOA249_LOCUS23813</name>
    <name evidence="6" type="ORF">UJA718_LOCUS5788</name>
</gene>
<comment type="caution">
    <text evidence="5">The sequence shown here is derived from an EMBL/GenBank/DDBJ whole genome shotgun (WGS) entry which is preliminary data.</text>
</comment>
<dbReference type="GO" id="GO:0003677">
    <property type="term" value="F:DNA binding"/>
    <property type="evidence" value="ECO:0007669"/>
    <property type="project" value="InterPro"/>
</dbReference>
<dbReference type="Proteomes" id="UP000663838">
    <property type="component" value="Unassembled WGS sequence"/>
</dbReference>
<protein>
    <recommendedName>
        <fullName evidence="10">Transposase</fullName>
    </recommendedName>
</protein>
<organism evidence="5 8">
    <name type="scientific">Rotaria socialis</name>
    <dbReference type="NCBI Taxonomy" id="392032"/>
    <lineage>
        <taxon>Eukaryota</taxon>
        <taxon>Metazoa</taxon>
        <taxon>Spiralia</taxon>
        <taxon>Gnathifera</taxon>
        <taxon>Rotifera</taxon>
        <taxon>Eurotatoria</taxon>
        <taxon>Bdelloidea</taxon>
        <taxon>Philodinida</taxon>
        <taxon>Philodinidae</taxon>
        <taxon>Rotaria</taxon>
    </lineage>
</organism>
<evidence type="ECO:0000256" key="1">
    <source>
        <dbReference type="SAM" id="Phobius"/>
    </source>
</evidence>
<dbReference type="Proteomes" id="UP000663825">
    <property type="component" value="Unassembled WGS sequence"/>
</dbReference>
<dbReference type="GO" id="GO:0006313">
    <property type="term" value="P:DNA transposition"/>
    <property type="evidence" value="ECO:0007669"/>
    <property type="project" value="InterPro"/>
</dbReference>
<accession>A0A818BFC0</accession>
<dbReference type="EMBL" id="CAJOBS010002337">
    <property type="protein sequence ID" value="CAF4808388.1"/>
    <property type="molecule type" value="Genomic_DNA"/>
</dbReference>
<evidence type="ECO:0000313" key="6">
    <source>
        <dbReference type="EMBL" id="CAF4188733.1"/>
    </source>
</evidence>